<protein>
    <submittedName>
        <fullName evidence="1">Uncharacterized protein</fullName>
    </submittedName>
</protein>
<dbReference type="AlphaFoldDB" id="A0A9P5JZ78"/>
<dbReference type="Proteomes" id="UP000759537">
    <property type="component" value="Unassembled WGS sequence"/>
</dbReference>
<comment type="caution">
    <text evidence="1">The sequence shown here is derived from an EMBL/GenBank/DDBJ whole genome shotgun (WGS) entry which is preliminary data.</text>
</comment>
<accession>A0A9P5JZ78</accession>
<dbReference type="OrthoDB" id="3161900at2759"/>
<keyword evidence="2" id="KW-1185">Reference proteome</keyword>
<reference evidence="1" key="1">
    <citation type="submission" date="2019-10" db="EMBL/GenBank/DDBJ databases">
        <authorList>
            <consortium name="DOE Joint Genome Institute"/>
            <person name="Kuo A."/>
            <person name="Miyauchi S."/>
            <person name="Kiss E."/>
            <person name="Drula E."/>
            <person name="Kohler A."/>
            <person name="Sanchez-Garcia M."/>
            <person name="Andreopoulos B."/>
            <person name="Barry K.W."/>
            <person name="Bonito G."/>
            <person name="Buee M."/>
            <person name="Carver A."/>
            <person name="Chen C."/>
            <person name="Cichocki N."/>
            <person name="Clum A."/>
            <person name="Culley D."/>
            <person name="Crous P.W."/>
            <person name="Fauchery L."/>
            <person name="Girlanda M."/>
            <person name="Hayes R."/>
            <person name="Keri Z."/>
            <person name="LaButti K."/>
            <person name="Lipzen A."/>
            <person name="Lombard V."/>
            <person name="Magnuson J."/>
            <person name="Maillard F."/>
            <person name="Morin E."/>
            <person name="Murat C."/>
            <person name="Nolan M."/>
            <person name="Ohm R."/>
            <person name="Pangilinan J."/>
            <person name="Pereira M."/>
            <person name="Perotto S."/>
            <person name="Peter M."/>
            <person name="Riley R."/>
            <person name="Sitrit Y."/>
            <person name="Stielow B."/>
            <person name="Szollosi G."/>
            <person name="Zifcakova L."/>
            <person name="Stursova M."/>
            <person name="Spatafora J.W."/>
            <person name="Tedersoo L."/>
            <person name="Vaario L.-M."/>
            <person name="Yamada A."/>
            <person name="Yan M."/>
            <person name="Wang P."/>
            <person name="Xu J."/>
            <person name="Bruns T."/>
            <person name="Baldrian P."/>
            <person name="Vilgalys R."/>
            <person name="Henrissat B."/>
            <person name="Grigoriev I.V."/>
            <person name="Hibbett D."/>
            <person name="Nagy L.G."/>
            <person name="Martin F.M."/>
        </authorList>
    </citation>
    <scope>NUCLEOTIDE SEQUENCE</scope>
    <source>
        <strain evidence="1">Prilba</strain>
    </source>
</reference>
<dbReference type="EMBL" id="WHVB01000023">
    <property type="protein sequence ID" value="KAF8471470.1"/>
    <property type="molecule type" value="Genomic_DNA"/>
</dbReference>
<sequence length="285" mass="31300">MPNNVSQNHSPDALGSVLEVTIDGIVDVTSPFIARNIIDGLRRRLTVSSQMKEGDYFMDQSRILLRRHLQLIEVREQVLIRQNIDVVRNIKNGLVNFTGSRLEKFREARKYRRLSKMTYRIVKTASERGIDGHLMGQIAEAVQQHGGDGSGSGPDTVLSTLTDVAVGDLDRVEMSTYQDGDTGEAAVVLDVIAQDESVQHIVATFPTGVFSGVRTERGAPEVPVALSLHQEDGTMPRVIVASLPDLSQDQEETRSLRSLNSLTSITSSELIGTSEGSSFYPEPRP</sequence>
<gene>
    <name evidence="1" type="ORF">DFH94DRAFT_769741</name>
</gene>
<name>A0A9P5JZ78_9AGAM</name>
<proteinExistence type="predicted"/>
<evidence type="ECO:0000313" key="2">
    <source>
        <dbReference type="Proteomes" id="UP000759537"/>
    </source>
</evidence>
<organism evidence="1 2">
    <name type="scientific">Russula ochroleuca</name>
    <dbReference type="NCBI Taxonomy" id="152965"/>
    <lineage>
        <taxon>Eukaryota</taxon>
        <taxon>Fungi</taxon>
        <taxon>Dikarya</taxon>
        <taxon>Basidiomycota</taxon>
        <taxon>Agaricomycotina</taxon>
        <taxon>Agaricomycetes</taxon>
        <taxon>Russulales</taxon>
        <taxon>Russulaceae</taxon>
        <taxon>Russula</taxon>
    </lineage>
</organism>
<evidence type="ECO:0000313" key="1">
    <source>
        <dbReference type="EMBL" id="KAF8471470.1"/>
    </source>
</evidence>
<reference evidence="1" key="2">
    <citation type="journal article" date="2020" name="Nat. Commun.">
        <title>Large-scale genome sequencing of mycorrhizal fungi provides insights into the early evolution of symbiotic traits.</title>
        <authorList>
            <person name="Miyauchi S."/>
            <person name="Kiss E."/>
            <person name="Kuo A."/>
            <person name="Drula E."/>
            <person name="Kohler A."/>
            <person name="Sanchez-Garcia M."/>
            <person name="Morin E."/>
            <person name="Andreopoulos B."/>
            <person name="Barry K.W."/>
            <person name="Bonito G."/>
            <person name="Buee M."/>
            <person name="Carver A."/>
            <person name="Chen C."/>
            <person name="Cichocki N."/>
            <person name="Clum A."/>
            <person name="Culley D."/>
            <person name="Crous P.W."/>
            <person name="Fauchery L."/>
            <person name="Girlanda M."/>
            <person name="Hayes R.D."/>
            <person name="Keri Z."/>
            <person name="LaButti K."/>
            <person name="Lipzen A."/>
            <person name="Lombard V."/>
            <person name="Magnuson J."/>
            <person name="Maillard F."/>
            <person name="Murat C."/>
            <person name="Nolan M."/>
            <person name="Ohm R.A."/>
            <person name="Pangilinan J."/>
            <person name="Pereira M.F."/>
            <person name="Perotto S."/>
            <person name="Peter M."/>
            <person name="Pfister S."/>
            <person name="Riley R."/>
            <person name="Sitrit Y."/>
            <person name="Stielow J.B."/>
            <person name="Szollosi G."/>
            <person name="Zifcakova L."/>
            <person name="Stursova M."/>
            <person name="Spatafora J.W."/>
            <person name="Tedersoo L."/>
            <person name="Vaario L.M."/>
            <person name="Yamada A."/>
            <person name="Yan M."/>
            <person name="Wang P."/>
            <person name="Xu J."/>
            <person name="Bruns T."/>
            <person name="Baldrian P."/>
            <person name="Vilgalys R."/>
            <person name="Dunand C."/>
            <person name="Henrissat B."/>
            <person name="Grigoriev I.V."/>
            <person name="Hibbett D."/>
            <person name="Nagy L.G."/>
            <person name="Martin F.M."/>
        </authorList>
    </citation>
    <scope>NUCLEOTIDE SEQUENCE</scope>
    <source>
        <strain evidence="1">Prilba</strain>
    </source>
</reference>